<dbReference type="Proteomes" id="UP000468581">
    <property type="component" value="Unassembled WGS sequence"/>
</dbReference>
<protein>
    <submittedName>
        <fullName evidence="1">VOC family protein</fullName>
    </submittedName>
</protein>
<name>A0A6P0UH69_9FLAO</name>
<evidence type="ECO:0000313" key="1">
    <source>
        <dbReference type="EMBL" id="NER12347.1"/>
    </source>
</evidence>
<dbReference type="AlphaFoldDB" id="A0A6P0UH69"/>
<evidence type="ECO:0000313" key="2">
    <source>
        <dbReference type="Proteomes" id="UP000468581"/>
    </source>
</evidence>
<dbReference type="InterPro" id="IPR029068">
    <property type="entry name" value="Glyas_Bleomycin-R_OHBP_Dase"/>
</dbReference>
<sequence>MKVDELILYSQSVEKQKLFYRDVLEMEIIRDSKESVSFKAGRSIISFEYRKDAKPIHYALNIPSYQDTEALEWLQKRVEVIPYQDQPIVDFRNWNAKALYFYDADRNIVEFIARKNLDIRSASPFAADKLLCVSEIGIATSNIKDVYDRLNSLRELPVFDGNFDRFCAAGDEEGLFILVDVKKKKWFPADDDVYLTDFRVKGDFNFEFKNGEIKEL</sequence>
<accession>A0A6P0UH69</accession>
<gene>
    <name evidence="1" type="ORF">GWK08_02755</name>
</gene>
<keyword evidence="2" id="KW-1185">Reference proteome</keyword>
<dbReference type="Gene3D" id="3.10.180.10">
    <property type="entry name" value="2,3-Dihydroxybiphenyl 1,2-Dioxygenase, domain 1"/>
    <property type="match status" value="1"/>
</dbReference>
<dbReference type="EMBL" id="JAABOO010000001">
    <property type="protein sequence ID" value="NER12347.1"/>
    <property type="molecule type" value="Genomic_DNA"/>
</dbReference>
<comment type="caution">
    <text evidence="1">The sequence shown here is derived from an EMBL/GenBank/DDBJ whole genome shotgun (WGS) entry which is preliminary data.</text>
</comment>
<dbReference type="SUPFAM" id="SSF54593">
    <property type="entry name" value="Glyoxalase/Bleomycin resistance protein/Dihydroxybiphenyl dioxygenase"/>
    <property type="match status" value="1"/>
</dbReference>
<proteinExistence type="predicted"/>
<reference evidence="1 2" key="1">
    <citation type="submission" date="2020-01" db="EMBL/GenBank/DDBJ databases">
        <title>Leptobacterium flavescens.</title>
        <authorList>
            <person name="Wang G."/>
        </authorList>
    </citation>
    <scope>NUCLEOTIDE SEQUENCE [LARGE SCALE GENOMIC DNA]</scope>
    <source>
        <strain evidence="1 2">KCTC 22160</strain>
    </source>
</reference>
<dbReference type="RefSeq" id="WP_163605373.1">
    <property type="nucleotide sequence ID" value="NZ_JAABOO010000001.1"/>
</dbReference>
<organism evidence="1 2">
    <name type="scientific">Leptobacterium flavescens</name>
    <dbReference type="NCBI Taxonomy" id="472055"/>
    <lineage>
        <taxon>Bacteria</taxon>
        <taxon>Pseudomonadati</taxon>
        <taxon>Bacteroidota</taxon>
        <taxon>Flavobacteriia</taxon>
        <taxon>Flavobacteriales</taxon>
        <taxon>Flavobacteriaceae</taxon>
        <taxon>Leptobacterium</taxon>
    </lineage>
</organism>